<dbReference type="EMBL" id="KZ993236">
    <property type="protein sequence ID" value="RKP05165.1"/>
    <property type="molecule type" value="Genomic_DNA"/>
</dbReference>
<dbReference type="AlphaFoldDB" id="A0A4P9XHJ1"/>
<evidence type="ECO:0000313" key="2">
    <source>
        <dbReference type="EMBL" id="RKP05165.1"/>
    </source>
</evidence>
<keyword evidence="3" id="KW-1185">Reference proteome</keyword>
<protein>
    <submittedName>
        <fullName evidence="2">Uncharacterized protein</fullName>
    </submittedName>
</protein>
<feature type="signal peptide" evidence="1">
    <location>
        <begin position="1"/>
        <end position="20"/>
    </location>
</feature>
<accession>A0A4P9XHJ1</accession>
<gene>
    <name evidence="2" type="ORF">THASP1DRAFT_32998</name>
</gene>
<organism evidence="2 3">
    <name type="scientific">Thamnocephalis sphaerospora</name>
    <dbReference type="NCBI Taxonomy" id="78915"/>
    <lineage>
        <taxon>Eukaryota</taxon>
        <taxon>Fungi</taxon>
        <taxon>Fungi incertae sedis</taxon>
        <taxon>Zoopagomycota</taxon>
        <taxon>Zoopagomycotina</taxon>
        <taxon>Zoopagomycetes</taxon>
        <taxon>Zoopagales</taxon>
        <taxon>Sigmoideomycetaceae</taxon>
        <taxon>Thamnocephalis</taxon>
    </lineage>
</organism>
<feature type="chain" id="PRO_5020870857" evidence="1">
    <location>
        <begin position="21"/>
        <end position="207"/>
    </location>
</feature>
<sequence length="207" mass="23470">MYFTSLFSAGIAALSGLVLARSLASALSIPGTAVTSLEPHGNAFVSLPQFTALLNKYTSNHIQLLPYFAFHHPQDTSTVYHRDDRNRTIGIDFADVNRRIVRSLRFEWHFHLENKIDNIIVEDYSVDDQPTLVRVMHAYGYEYPMVYWIKSKQGLVDCRMKGQGEYDTMYVRLVHEAKFFGLSNVSAWDGSSIRLVPGPKIDSASTF</sequence>
<proteinExistence type="predicted"/>
<name>A0A4P9XHJ1_9FUNG</name>
<dbReference type="Proteomes" id="UP000271241">
    <property type="component" value="Unassembled WGS sequence"/>
</dbReference>
<reference evidence="3" key="1">
    <citation type="journal article" date="2018" name="Nat. Microbiol.">
        <title>Leveraging single-cell genomics to expand the fungal tree of life.</title>
        <authorList>
            <person name="Ahrendt S.R."/>
            <person name="Quandt C.A."/>
            <person name="Ciobanu D."/>
            <person name="Clum A."/>
            <person name="Salamov A."/>
            <person name="Andreopoulos B."/>
            <person name="Cheng J.F."/>
            <person name="Woyke T."/>
            <person name="Pelin A."/>
            <person name="Henrissat B."/>
            <person name="Reynolds N.K."/>
            <person name="Benny G.L."/>
            <person name="Smith M.E."/>
            <person name="James T.Y."/>
            <person name="Grigoriev I.V."/>
        </authorList>
    </citation>
    <scope>NUCLEOTIDE SEQUENCE [LARGE SCALE GENOMIC DNA]</scope>
    <source>
        <strain evidence="3">RSA 1356</strain>
    </source>
</reference>
<keyword evidence="1" id="KW-0732">Signal</keyword>
<evidence type="ECO:0000256" key="1">
    <source>
        <dbReference type="SAM" id="SignalP"/>
    </source>
</evidence>
<evidence type="ECO:0000313" key="3">
    <source>
        <dbReference type="Proteomes" id="UP000271241"/>
    </source>
</evidence>